<comment type="caution">
    <text evidence="2">The sequence shown here is derived from an EMBL/GenBank/DDBJ whole genome shotgun (WGS) entry which is preliminary data.</text>
</comment>
<dbReference type="Pfam" id="PF24035">
    <property type="entry name" value="DUF7344"/>
    <property type="match status" value="1"/>
</dbReference>
<sequence>MKASPSPSTEWNDEQLDSSLRILANPIRRHLLWQLSQENDTVATIDELRDGLLVDSREKLTGDEARIALLHVHLPMLSDAGIVDVDWDRETVRYRSGHRIESLLRTIRATTRHEDSGFPDRNG</sequence>
<dbReference type="InterPro" id="IPR036390">
    <property type="entry name" value="WH_DNA-bd_sf"/>
</dbReference>
<dbReference type="AlphaFoldDB" id="A0A8J8Q7E2"/>
<evidence type="ECO:0000313" key="3">
    <source>
        <dbReference type="Proteomes" id="UP000766904"/>
    </source>
</evidence>
<dbReference type="SUPFAM" id="SSF46785">
    <property type="entry name" value="Winged helix' DNA-binding domain"/>
    <property type="match status" value="1"/>
</dbReference>
<dbReference type="RefSeq" id="WP_148857151.1">
    <property type="nucleotide sequence ID" value="NZ_PHNJ01000003.1"/>
</dbReference>
<dbReference type="Proteomes" id="UP000766904">
    <property type="component" value="Unassembled WGS sequence"/>
</dbReference>
<accession>A0A8J8Q7E2</accession>
<dbReference type="InterPro" id="IPR055768">
    <property type="entry name" value="DUF7344"/>
</dbReference>
<reference evidence="2" key="1">
    <citation type="submission" date="2017-11" db="EMBL/GenBank/DDBJ databases">
        <authorList>
            <person name="Kajale S.C."/>
            <person name="Sharma A."/>
        </authorList>
    </citation>
    <scope>NUCLEOTIDE SEQUENCE</scope>
    <source>
        <strain evidence="2">LS1_42</strain>
    </source>
</reference>
<gene>
    <name evidence="2" type="ORF">CV102_06890</name>
</gene>
<evidence type="ECO:0000313" key="2">
    <source>
        <dbReference type="EMBL" id="TYL39014.1"/>
    </source>
</evidence>
<dbReference type="InterPro" id="IPR036388">
    <property type="entry name" value="WH-like_DNA-bd_sf"/>
</dbReference>
<feature type="domain" description="DUF7344" evidence="1">
    <location>
        <begin position="21"/>
        <end position="93"/>
    </location>
</feature>
<organism evidence="2 3">
    <name type="scientific">Natronococcus pandeyae</name>
    <dbReference type="NCBI Taxonomy" id="2055836"/>
    <lineage>
        <taxon>Archaea</taxon>
        <taxon>Methanobacteriati</taxon>
        <taxon>Methanobacteriota</taxon>
        <taxon>Stenosarchaea group</taxon>
        <taxon>Halobacteria</taxon>
        <taxon>Halobacteriales</taxon>
        <taxon>Natrialbaceae</taxon>
        <taxon>Natronococcus</taxon>
    </lineage>
</organism>
<keyword evidence="3" id="KW-1185">Reference proteome</keyword>
<evidence type="ECO:0000259" key="1">
    <source>
        <dbReference type="Pfam" id="PF24035"/>
    </source>
</evidence>
<dbReference type="OrthoDB" id="197001at2157"/>
<dbReference type="Gene3D" id="1.10.10.10">
    <property type="entry name" value="Winged helix-like DNA-binding domain superfamily/Winged helix DNA-binding domain"/>
    <property type="match status" value="1"/>
</dbReference>
<name>A0A8J8Q7E2_9EURY</name>
<protein>
    <recommendedName>
        <fullName evidence="1">DUF7344 domain-containing protein</fullName>
    </recommendedName>
</protein>
<dbReference type="EMBL" id="PHNJ01000003">
    <property type="protein sequence ID" value="TYL39014.1"/>
    <property type="molecule type" value="Genomic_DNA"/>
</dbReference>
<proteinExistence type="predicted"/>